<evidence type="ECO:0000313" key="2">
    <source>
        <dbReference type="Proteomes" id="UP000282388"/>
    </source>
</evidence>
<keyword evidence="2" id="KW-1185">Reference proteome</keyword>
<dbReference type="OrthoDB" id="6703663at2"/>
<comment type="caution">
    <text evidence="1">The sequence shown here is derived from an EMBL/GenBank/DDBJ whole genome shotgun (WGS) entry which is preliminary data.</text>
</comment>
<dbReference type="RefSeq" id="WP_120401114.1">
    <property type="nucleotide sequence ID" value="NZ_RAXV01000001.1"/>
</dbReference>
<organism evidence="1 2">
    <name type="scientific">Acinetobacter tianfuensis</name>
    <dbReference type="NCBI Taxonomy" id="2419603"/>
    <lineage>
        <taxon>Bacteria</taxon>
        <taxon>Pseudomonadati</taxon>
        <taxon>Pseudomonadota</taxon>
        <taxon>Gammaproteobacteria</taxon>
        <taxon>Moraxellales</taxon>
        <taxon>Moraxellaceae</taxon>
        <taxon>Acinetobacter</taxon>
    </lineage>
</organism>
<dbReference type="AlphaFoldDB" id="A0A3A8F219"/>
<dbReference type="EMBL" id="RAXV01000001">
    <property type="protein sequence ID" value="RKG34733.1"/>
    <property type="molecule type" value="Genomic_DNA"/>
</dbReference>
<evidence type="ECO:0000313" key="1">
    <source>
        <dbReference type="EMBL" id="RKG34733.1"/>
    </source>
</evidence>
<proteinExistence type="predicted"/>
<gene>
    <name evidence="1" type="ORF">D7V32_01375</name>
</gene>
<reference evidence="1 2" key="1">
    <citation type="submission" date="2018-09" db="EMBL/GenBank/DDBJ databases">
        <title>The draft genome of Acinetobacter spp. strains.</title>
        <authorList>
            <person name="Qin J."/>
            <person name="Feng Y."/>
            <person name="Zong Z."/>
        </authorList>
    </citation>
    <scope>NUCLEOTIDE SEQUENCE [LARGE SCALE GENOMIC DNA]</scope>
    <source>
        <strain evidence="1 2">WCHAc060012</strain>
    </source>
</reference>
<evidence type="ECO:0008006" key="3">
    <source>
        <dbReference type="Google" id="ProtNLM"/>
    </source>
</evidence>
<accession>A0A3A8F219</accession>
<sequence length="217" mass="23676">MPFFGFIPTSELLNSIQEGHAKKNSSEALYPLRDKTALLINDEIIGATILAPVHLFPASDKRDTAEKLAGYVKSTVAVLLKQLLGKSSNDVVKQSIEFSERSLFKDNTGAERVGLTLDAGLVTNLKNSYAEIKGGNDINKAAFAELYKQFAEAAVRHFMNDFNKTLDLGMIKRKAADIGSSAVIKAIHIAIDKIFPNLTKEELTALAEAHDSMFHPG</sequence>
<protein>
    <recommendedName>
        <fullName evidence="3">EsvE2</fullName>
    </recommendedName>
</protein>
<name>A0A3A8F219_9GAMM</name>
<dbReference type="Proteomes" id="UP000282388">
    <property type="component" value="Unassembled WGS sequence"/>
</dbReference>